<comment type="caution">
    <text evidence="1">The sequence shown here is derived from an EMBL/GenBank/DDBJ whole genome shotgun (WGS) entry which is preliminary data.</text>
</comment>
<accession>A0A645I945</accession>
<dbReference type="EMBL" id="VSSQ01109684">
    <property type="protein sequence ID" value="MPN47865.1"/>
    <property type="molecule type" value="Genomic_DNA"/>
</dbReference>
<protein>
    <submittedName>
        <fullName evidence="1">Uncharacterized protein</fullName>
    </submittedName>
</protein>
<dbReference type="AlphaFoldDB" id="A0A645I945"/>
<evidence type="ECO:0000313" key="1">
    <source>
        <dbReference type="EMBL" id="MPN47865.1"/>
    </source>
</evidence>
<gene>
    <name evidence="1" type="ORF">SDC9_195469</name>
</gene>
<name>A0A645I945_9ZZZZ</name>
<organism evidence="1">
    <name type="scientific">bioreactor metagenome</name>
    <dbReference type="NCBI Taxonomy" id="1076179"/>
    <lineage>
        <taxon>unclassified sequences</taxon>
        <taxon>metagenomes</taxon>
        <taxon>ecological metagenomes</taxon>
    </lineage>
</organism>
<reference evidence="1" key="1">
    <citation type="submission" date="2019-08" db="EMBL/GenBank/DDBJ databases">
        <authorList>
            <person name="Kucharzyk K."/>
            <person name="Murdoch R.W."/>
            <person name="Higgins S."/>
            <person name="Loffler F."/>
        </authorList>
    </citation>
    <scope>NUCLEOTIDE SEQUENCE</scope>
</reference>
<sequence length="145" mass="16715">MVEHEAEAIHLVFGDLGGGMFTAQRQVMQYRREGNDGTLLSGIYPHEDHHGNKHPLHLLLAVAPLPYFLLHRQEVLDARLREPVAYPLFVVHLHIGCQPSFFCCHLLQKYMNFDLFSNRYNEKLFFAKNPDISCSKTPAFLVVRI</sequence>
<proteinExistence type="predicted"/>